<dbReference type="GO" id="GO:0005789">
    <property type="term" value="C:endoplasmic reticulum membrane"/>
    <property type="evidence" value="ECO:0007669"/>
    <property type="project" value="UniProtKB-SubCell"/>
</dbReference>
<evidence type="ECO:0000256" key="4">
    <source>
        <dbReference type="ARBA" id="ARBA00022692"/>
    </source>
</evidence>
<evidence type="ECO:0000256" key="6">
    <source>
        <dbReference type="ARBA" id="ARBA00022989"/>
    </source>
</evidence>
<dbReference type="AlphaFoldDB" id="A0A183DVZ3"/>
<keyword evidence="5" id="KW-0256">Endoplasmic reticulum</keyword>
<feature type="transmembrane region" description="Helical" evidence="9">
    <location>
        <begin position="90"/>
        <end position="111"/>
    </location>
</feature>
<keyword evidence="6 9" id="KW-1133">Transmembrane helix</keyword>
<reference evidence="12" key="1">
    <citation type="submission" date="2016-06" db="UniProtKB">
        <authorList>
            <consortium name="WormBaseParasite"/>
        </authorList>
    </citation>
    <scope>IDENTIFICATION</scope>
</reference>
<evidence type="ECO:0000313" key="12">
    <source>
        <dbReference type="WBParaSite" id="GPUH_0001289801-mRNA-1"/>
    </source>
</evidence>
<comment type="caution">
    <text evidence="9">Lacks conserved residue(s) required for the propagation of feature annotation.</text>
</comment>
<keyword evidence="7 9" id="KW-0472">Membrane</keyword>
<feature type="transmembrane region" description="Helical" evidence="9">
    <location>
        <begin position="117"/>
        <end position="139"/>
    </location>
</feature>
<accession>A0A183DVZ3</accession>
<name>A0A183DVZ3_9BILA</name>
<dbReference type="PANTHER" id="PTHR13117">
    <property type="entry name" value="ENDOPLASMIC RETICULUM MULTISPAN TRANSMEMBRANE PROTEIN-RELATED"/>
    <property type="match status" value="1"/>
</dbReference>
<reference evidence="10 11" key="2">
    <citation type="submission" date="2018-11" db="EMBL/GenBank/DDBJ databases">
        <authorList>
            <consortium name="Pathogen Informatics"/>
        </authorList>
    </citation>
    <scope>NUCLEOTIDE SEQUENCE [LARGE SCALE GENOMIC DNA]</scope>
</reference>
<gene>
    <name evidence="10" type="ORF">GPUH_LOCUS12885</name>
</gene>
<evidence type="ECO:0000256" key="5">
    <source>
        <dbReference type="ARBA" id="ARBA00022824"/>
    </source>
</evidence>
<evidence type="ECO:0000313" key="11">
    <source>
        <dbReference type="Proteomes" id="UP000271098"/>
    </source>
</evidence>
<comment type="pathway">
    <text evidence="2">Protein modification; protein glycosylation.</text>
</comment>
<dbReference type="WBParaSite" id="GPUH_0001289801-mRNA-1">
    <property type="protein sequence ID" value="GPUH_0001289801-mRNA-1"/>
    <property type="gene ID" value="GPUH_0001289801"/>
</dbReference>
<dbReference type="GO" id="GO:0034203">
    <property type="term" value="P:glycolipid translocation"/>
    <property type="evidence" value="ECO:0007669"/>
    <property type="project" value="TreeGrafter"/>
</dbReference>
<comment type="similarity">
    <text evidence="3 9">Belongs to the RFT1 family.</text>
</comment>
<evidence type="ECO:0000256" key="9">
    <source>
        <dbReference type="RuleBase" id="RU365067"/>
    </source>
</evidence>
<dbReference type="OrthoDB" id="9979195at2759"/>
<dbReference type="EMBL" id="UYRT01079693">
    <property type="protein sequence ID" value="VDN21217.1"/>
    <property type="molecule type" value="Genomic_DNA"/>
</dbReference>
<dbReference type="InterPro" id="IPR007594">
    <property type="entry name" value="RFT1"/>
</dbReference>
<protein>
    <recommendedName>
        <fullName evidence="9">Protein RFT1 homolog</fullName>
    </recommendedName>
</protein>
<evidence type="ECO:0000256" key="8">
    <source>
        <dbReference type="ARBA" id="ARBA00045912"/>
    </source>
</evidence>
<evidence type="ECO:0000256" key="1">
    <source>
        <dbReference type="ARBA" id="ARBA00004477"/>
    </source>
</evidence>
<evidence type="ECO:0000313" key="10">
    <source>
        <dbReference type="EMBL" id="VDN21217.1"/>
    </source>
</evidence>
<evidence type="ECO:0000256" key="7">
    <source>
        <dbReference type="ARBA" id="ARBA00023136"/>
    </source>
</evidence>
<keyword evidence="4 9" id="KW-0812">Transmembrane</keyword>
<evidence type="ECO:0000256" key="2">
    <source>
        <dbReference type="ARBA" id="ARBA00004922"/>
    </source>
</evidence>
<evidence type="ECO:0000256" key="3">
    <source>
        <dbReference type="ARBA" id="ARBA00010288"/>
    </source>
</evidence>
<dbReference type="GO" id="GO:0006488">
    <property type="term" value="P:dolichol-linked oligosaccharide biosynthetic process"/>
    <property type="evidence" value="ECO:0007669"/>
    <property type="project" value="InterPro"/>
</dbReference>
<dbReference type="Proteomes" id="UP000271098">
    <property type="component" value="Unassembled WGS sequence"/>
</dbReference>
<dbReference type="PANTHER" id="PTHR13117:SF5">
    <property type="entry name" value="PROTEIN RFT1 HOMOLOG"/>
    <property type="match status" value="1"/>
</dbReference>
<keyword evidence="11" id="KW-1185">Reference proteome</keyword>
<dbReference type="Pfam" id="PF04506">
    <property type="entry name" value="Rft-1"/>
    <property type="match status" value="1"/>
</dbReference>
<comment type="function">
    <text evidence="8 9">Intramembrane glycolipid transporter that operates in the biosynthetic pathway of dolichol-linked oligosaccharides, the glycan precursors employed in protein asparagine (N)-glycosylation. The sequential addition of sugars to dolichol pyrophosphate produces dolichol-linked oligosaccharides containing fourteen sugars, including two GlcNAcs, nine mannoses and three glucoses. Once assembled, the oligosaccharide is transferred from the lipid to nascent proteins by oligosaccharyltransferases. The assembly of dolichol-linked oligosaccharides begins on the cytosolic side of the endoplasmic reticulum membrane and finishes in its lumen. RFT1 could mediate the translocation of the cytosolically oriented intermediate DolPP-GlcNAc2Man5, produced by ALG11, into the ER lumen where dolichol-linked oligosaccharides assembly continues. However, the intramembrane lipid transporter activity could not be confirmed in vitro.</text>
</comment>
<sequence length="205" mass="22751">MYVIVIAVNGITECFAMATMNQQQVFYHGWFLFCICPVHILLCSALSYFIGVYGLIFANIINMLTRITYSWRHIQRFLSGKISFAEALPNSSTVVVLLFCLAVTSLSLLIFGGVGGIMHSAAHAAVGGSLFVFTVSHIYQNDVHVARCVGKLKRLALLNDDDPELKANSAQQDGRPCSTRIRRRLATAHTSSRSFSAVIWRTEWS</sequence>
<feature type="transmembrane region" description="Helical" evidence="9">
    <location>
        <begin position="25"/>
        <end position="42"/>
    </location>
</feature>
<comment type="subcellular location">
    <subcellularLocation>
        <location evidence="1 9">Endoplasmic reticulum membrane</location>
        <topology evidence="1 9">Multi-pass membrane protein</topology>
    </subcellularLocation>
</comment>
<feature type="transmembrane region" description="Helical" evidence="9">
    <location>
        <begin position="48"/>
        <end position="69"/>
    </location>
</feature>
<organism evidence="12">
    <name type="scientific">Gongylonema pulchrum</name>
    <dbReference type="NCBI Taxonomy" id="637853"/>
    <lineage>
        <taxon>Eukaryota</taxon>
        <taxon>Metazoa</taxon>
        <taxon>Ecdysozoa</taxon>
        <taxon>Nematoda</taxon>
        <taxon>Chromadorea</taxon>
        <taxon>Rhabditida</taxon>
        <taxon>Spirurina</taxon>
        <taxon>Spiruromorpha</taxon>
        <taxon>Spiruroidea</taxon>
        <taxon>Gongylonematidae</taxon>
        <taxon>Gongylonema</taxon>
    </lineage>
</organism>
<proteinExistence type="inferred from homology"/>